<name>A0A0R2FWQ4_9LACO</name>
<dbReference type="SUPFAM" id="SSF53697">
    <property type="entry name" value="SIS domain"/>
    <property type="match status" value="1"/>
</dbReference>
<dbReference type="OrthoDB" id="1648815at2"/>
<dbReference type="EMBL" id="JQAZ01000003">
    <property type="protein sequence ID" value="KRN31830.1"/>
    <property type="molecule type" value="Genomic_DNA"/>
</dbReference>
<dbReference type="RefSeq" id="WP_057769296.1">
    <property type="nucleotide sequence ID" value="NZ_JQAT01000003.1"/>
</dbReference>
<dbReference type="PANTHER" id="PTHR30514:SF1">
    <property type="entry name" value="HTH-TYPE TRANSCRIPTIONAL REGULATOR HEXR-RELATED"/>
    <property type="match status" value="1"/>
</dbReference>
<dbReference type="Pfam" id="PF01418">
    <property type="entry name" value="HTH_6"/>
    <property type="match status" value="1"/>
</dbReference>
<proteinExistence type="predicted"/>
<accession>A0A0R2FWQ4</accession>
<protein>
    <recommendedName>
        <fullName evidence="1">HTH rpiR-type domain-containing protein</fullName>
    </recommendedName>
</protein>
<comment type="caution">
    <text evidence="3">The sequence shown here is derived from an EMBL/GenBank/DDBJ whole genome shotgun (WGS) entry which is preliminary data.</text>
</comment>
<dbReference type="InterPro" id="IPR000281">
    <property type="entry name" value="HTH_RpiR"/>
</dbReference>
<dbReference type="EMBL" id="JQAT01000003">
    <property type="protein sequence ID" value="KRN28328.1"/>
    <property type="molecule type" value="Genomic_DNA"/>
</dbReference>
<dbReference type="GO" id="GO:0097367">
    <property type="term" value="F:carbohydrate derivative binding"/>
    <property type="evidence" value="ECO:0007669"/>
    <property type="project" value="InterPro"/>
</dbReference>
<dbReference type="GO" id="GO:1901135">
    <property type="term" value="P:carbohydrate derivative metabolic process"/>
    <property type="evidence" value="ECO:0007669"/>
    <property type="project" value="InterPro"/>
</dbReference>
<dbReference type="PROSITE" id="PS51071">
    <property type="entry name" value="HTH_RPIR"/>
    <property type="match status" value="1"/>
</dbReference>
<dbReference type="Gene3D" id="3.40.50.10490">
    <property type="entry name" value="Glucose-6-phosphate isomerase like protein, domain 1"/>
    <property type="match status" value="1"/>
</dbReference>
<dbReference type="AlphaFoldDB" id="A0A0R2FWQ4"/>
<dbReference type="PANTHER" id="PTHR30514">
    <property type="entry name" value="GLUCOKINASE"/>
    <property type="match status" value="1"/>
</dbReference>
<dbReference type="SUPFAM" id="SSF46689">
    <property type="entry name" value="Homeodomain-like"/>
    <property type="match status" value="1"/>
</dbReference>
<dbReference type="PATRIC" id="fig|81857.3.peg.1337"/>
<dbReference type="InterPro" id="IPR036388">
    <property type="entry name" value="WH-like_DNA-bd_sf"/>
</dbReference>
<evidence type="ECO:0000313" key="3">
    <source>
        <dbReference type="EMBL" id="KRN31830.1"/>
    </source>
</evidence>
<dbReference type="Proteomes" id="UP000051645">
    <property type="component" value="Unassembled WGS sequence"/>
</dbReference>
<feature type="domain" description="HTH rpiR-type" evidence="1">
    <location>
        <begin position="1"/>
        <end position="73"/>
    </location>
</feature>
<gene>
    <name evidence="2" type="ORF">IV38_GL001326</name>
    <name evidence="3" type="ORF">IV40_GL001113</name>
</gene>
<dbReference type="Proteomes" id="UP000051751">
    <property type="component" value="Unassembled WGS sequence"/>
</dbReference>
<evidence type="ECO:0000313" key="5">
    <source>
        <dbReference type="Proteomes" id="UP000051751"/>
    </source>
</evidence>
<dbReference type="InterPro" id="IPR009057">
    <property type="entry name" value="Homeodomain-like_sf"/>
</dbReference>
<dbReference type="InterPro" id="IPR046348">
    <property type="entry name" value="SIS_dom_sf"/>
</dbReference>
<dbReference type="GO" id="GO:0003677">
    <property type="term" value="F:DNA binding"/>
    <property type="evidence" value="ECO:0007669"/>
    <property type="project" value="InterPro"/>
</dbReference>
<reference evidence="4 5" key="1">
    <citation type="journal article" date="2015" name="Genome Announc.">
        <title>Expanding the biotechnology potential of lactobacilli through comparative genomics of 213 strains and associated genera.</title>
        <authorList>
            <person name="Sun Z."/>
            <person name="Harris H.M."/>
            <person name="McCann A."/>
            <person name="Guo C."/>
            <person name="Argimon S."/>
            <person name="Zhang W."/>
            <person name="Yang X."/>
            <person name="Jeffery I.B."/>
            <person name="Cooney J.C."/>
            <person name="Kagawa T.F."/>
            <person name="Liu W."/>
            <person name="Song Y."/>
            <person name="Salvetti E."/>
            <person name="Wrobel A."/>
            <person name="Rasinkangas P."/>
            <person name="Parkhill J."/>
            <person name="Rea M.C."/>
            <person name="O'Sullivan O."/>
            <person name="Ritari J."/>
            <person name="Douillard F.P."/>
            <person name="Paul Ross R."/>
            <person name="Yang R."/>
            <person name="Briner A.E."/>
            <person name="Felis G.E."/>
            <person name="de Vos W.M."/>
            <person name="Barrangou R."/>
            <person name="Klaenhammer T.R."/>
            <person name="Caufield P.W."/>
            <person name="Cui Y."/>
            <person name="Zhang H."/>
            <person name="O'Toole P.W."/>
        </authorList>
    </citation>
    <scope>NUCLEOTIDE SEQUENCE [LARGE SCALE GENOMIC DNA]</scope>
    <source>
        <strain evidence="2 5">ATCC BAA-66</strain>
        <strain evidence="3 4">DSM 13344</strain>
    </source>
</reference>
<dbReference type="Gene3D" id="1.10.10.10">
    <property type="entry name" value="Winged helix-like DNA-binding domain superfamily/Winged helix DNA-binding domain"/>
    <property type="match status" value="1"/>
</dbReference>
<organism evidence="3 4">
    <name type="scientific">Lactobacillus selangorensis</name>
    <dbReference type="NCBI Taxonomy" id="81857"/>
    <lineage>
        <taxon>Bacteria</taxon>
        <taxon>Bacillati</taxon>
        <taxon>Bacillota</taxon>
        <taxon>Bacilli</taxon>
        <taxon>Lactobacillales</taxon>
        <taxon>Lactobacillaceae</taxon>
        <taxon>Lactobacillus</taxon>
    </lineage>
</organism>
<sequence length="171" mass="19091">MFSMTDVKELNNLELMVYNYIVANHTAVETMTIRQLASKTHVSTTTVLHFCEKMGYSGFSEMKYALKIDRQQRVPHTQPYQVGNEIEGFLQKVDDPDFAVILQTATQIILTARNLYFWGIGTSGSLAQYGAHYFSNLGSYALAITGPFPQPVFPACGGDCFVSIWRNGTNA</sequence>
<evidence type="ECO:0000259" key="1">
    <source>
        <dbReference type="PROSITE" id="PS51071"/>
    </source>
</evidence>
<evidence type="ECO:0000313" key="4">
    <source>
        <dbReference type="Proteomes" id="UP000051645"/>
    </source>
</evidence>
<dbReference type="STRING" id="81857.IV38_GL001326"/>
<keyword evidence="4" id="KW-1185">Reference proteome</keyword>
<evidence type="ECO:0000313" key="2">
    <source>
        <dbReference type="EMBL" id="KRN28328.1"/>
    </source>
</evidence>
<dbReference type="InterPro" id="IPR047640">
    <property type="entry name" value="RpiR-like"/>
</dbReference>
<dbReference type="GO" id="GO:0003700">
    <property type="term" value="F:DNA-binding transcription factor activity"/>
    <property type="evidence" value="ECO:0007669"/>
    <property type="project" value="InterPro"/>
</dbReference>